<evidence type="ECO:0000256" key="1">
    <source>
        <dbReference type="SAM" id="Phobius"/>
    </source>
</evidence>
<name>A0ABQ9P5G9_9PEZI</name>
<protein>
    <submittedName>
        <fullName evidence="2">Uncharacterized protein</fullName>
    </submittedName>
</protein>
<keyword evidence="3" id="KW-1185">Reference proteome</keyword>
<comment type="caution">
    <text evidence="2">The sequence shown here is derived from an EMBL/GenBank/DDBJ whole genome shotgun (WGS) entry which is preliminary data.</text>
</comment>
<keyword evidence="1" id="KW-1133">Transmembrane helix</keyword>
<evidence type="ECO:0000313" key="2">
    <source>
        <dbReference type="EMBL" id="KAJ9668123.1"/>
    </source>
</evidence>
<feature type="transmembrane region" description="Helical" evidence="1">
    <location>
        <begin position="120"/>
        <end position="141"/>
    </location>
</feature>
<gene>
    <name evidence="2" type="ORF">H2201_001929</name>
</gene>
<keyword evidence="1" id="KW-0472">Membrane</keyword>
<dbReference type="Proteomes" id="UP001172684">
    <property type="component" value="Unassembled WGS sequence"/>
</dbReference>
<organism evidence="2 3">
    <name type="scientific">Coniosporium apollinis</name>
    <dbReference type="NCBI Taxonomy" id="61459"/>
    <lineage>
        <taxon>Eukaryota</taxon>
        <taxon>Fungi</taxon>
        <taxon>Dikarya</taxon>
        <taxon>Ascomycota</taxon>
        <taxon>Pezizomycotina</taxon>
        <taxon>Dothideomycetes</taxon>
        <taxon>Dothideomycetes incertae sedis</taxon>
        <taxon>Coniosporium</taxon>
    </lineage>
</organism>
<evidence type="ECO:0000313" key="3">
    <source>
        <dbReference type="Proteomes" id="UP001172684"/>
    </source>
</evidence>
<proteinExistence type="predicted"/>
<feature type="transmembrane region" description="Helical" evidence="1">
    <location>
        <begin position="153"/>
        <end position="179"/>
    </location>
</feature>
<reference evidence="2" key="1">
    <citation type="submission" date="2022-10" db="EMBL/GenBank/DDBJ databases">
        <title>Culturing micro-colonial fungi from biological soil crusts in the Mojave desert and describing Neophaeococcomyces mojavensis, and introducing the new genera and species Taxawa tesnikishii.</title>
        <authorList>
            <person name="Kurbessoian T."/>
            <person name="Stajich J.E."/>
        </authorList>
    </citation>
    <scope>NUCLEOTIDE SEQUENCE</scope>
    <source>
        <strain evidence="2">TK_1</strain>
    </source>
</reference>
<keyword evidence="1" id="KW-0812">Transmembrane</keyword>
<dbReference type="EMBL" id="JAPDRL010000009">
    <property type="protein sequence ID" value="KAJ9668123.1"/>
    <property type="molecule type" value="Genomic_DNA"/>
</dbReference>
<accession>A0ABQ9P5G9</accession>
<sequence>MFQLTTAIFVAAAPRASTAVEELSVALGAASHQYDVVGCGAVETTVTVDAGRVITLSGGVVVLVVVVVGSMAEDESVEVEEGTGTVDKDVSVEDGILVGDELEGGGGADDELLAEVEVDLVASVIGVVLVAAGDVAVSVAVGGREVGGSAASVVMTIVVGAGTGMTVLMMVLTTVVAAAEVPVELLPSTLTTE</sequence>